<keyword evidence="1" id="KW-0812">Transmembrane</keyword>
<keyword evidence="3" id="KW-1185">Reference proteome</keyword>
<evidence type="ECO:0000313" key="3">
    <source>
        <dbReference type="Proteomes" id="UP000193648"/>
    </source>
</evidence>
<protein>
    <submittedName>
        <fullName evidence="2">Uncharacterized protein</fullName>
    </submittedName>
</protein>
<dbReference type="InParanoid" id="A0A1Y2H0W0"/>
<gene>
    <name evidence="2" type="ORF">BCR41DRAFT_383807</name>
</gene>
<comment type="caution">
    <text evidence="2">The sequence shown here is derived from an EMBL/GenBank/DDBJ whole genome shotgun (WGS) entry which is preliminary data.</text>
</comment>
<evidence type="ECO:0000313" key="2">
    <source>
        <dbReference type="EMBL" id="ORZ27363.1"/>
    </source>
</evidence>
<dbReference type="RefSeq" id="XP_021885090.1">
    <property type="nucleotide sequence ID" value="XM_022027501.1"/>
</dbReference>
<organism evidence="2 3">
    <name type="scientific">Lobosporangium transversale</name>
    <dbReference type="NCBI Taxonomy" id="64571"/>
    <lineage>
        <taxon>Eukaryota</taxon>
        <taxon>Fungi</taxon>
        <taxon>Fungi incertae sedis</taxon>
        <taxon>Mucoromycota</taxon>
        <taxon>Mortierellomycotina</taxon>
        <taxon>Mortierellomycetes</taxon>
        <taxon>Mortierellales</taxon>
        <taxon>Mortierellaceae</taxon>
        <taxon>Lobosporangium</taxon>
    </lineage>
</organism>
<sequence length="160" mass="18410">MQLRTSQASYKHTWKMILSILNLMLYYTFIRFKRRDAVLPFMSEKHRSSFYLLSISIFRGAGENSINGIRVQNLFQLERSDLAQGSDLSVQMCVQMSTDGPQDNMSMKFIYIVTERHSSTEVRSPKGGSANFKLAEYVFTKSARRVAAKLCLETRIGIEF</sequence>
<accession>A0A1Y2H0W0</accession>
<evidence type="ECO:0000256" key="1">
    <source>
        <dbReference type="SAM" id="Phobius"/>
    </source>
</evidence>
<reference evidence="2 3" key="1">
    <citation type="submission" date="2016-07" db="EMBL/GenBank/DDBJ databases">
        <title>Pervasive Adenine N6-methylation of Active Genes in Fungi.</title>
        <authorList>
            <consortium name="DOE Joint Genome Institute"/>
            <person name="Mondo S.J."/>
            <person name="Dannebaum R.O."/>
            <person name="Kuo R.C."/>
            <person name="Labutti K."/>
            <person name="Haridas S."/>
            <person name="Kuo A."/>
            <person name="Salamov A."/>
            <person name="Ahrendt S.R."/>
            <person name="Lipzen A."/>
            <person name="Sullivan W."/>
            <person name="Andreopoulos W.B."/>
            <person name="Clum A."/>
            <person name="Lindquist E."/>
            <person name="Daum C."/>
            <person name="Ramamoorthy G.K."/>
            <person name="Gryganskyi A."/>
            <person name="Culley D."/>
            <person name="Magnuson J.K."/>
            <person name="James T.Y."/>
            <person name="O'Malley M.A."/>
            <person name="Stajich J.E."/>
            <person name="Spatafora J.W."/>
            <person name="Visel A."/>
            <person name="Grigoriev I.V."/>
        </authorList>
    </citation>
    <scope>NUCLEOTIDE SEQUENCE [LARGE SCALE GENOMIC DNA]</scope>
    <source>
        <strain evidence="2 3">NRRL 3116</strain>
    </source>
</reference>
<dbReference type="GeneID" id="33569344"/>
<proteinExistence type="predicted"/>
<keyword evidence="1" id="KW-1133">Transmembrane helix</keyword>
<dbReference type="AlphaFoldDB" id="A0A1Y2H0W0"/>
<name>A0A1Y2H0W0_9FUNG</name>
<dbReference type="Proteomes" id="UP000193648">
    <property type="component" value="Unassembled WGS sequence"/>
</dbReference>
<keyword evidence="1" id="KW-0472">Membrane</keyword>
<feature type="transmembrane region" description="Helical" evidence="1">
    <location>
        <begin position="12"/>
        <end position="30"/>
    </location>
</feature>
<dbReference type="EMBL" id="MCFF01000004">
    <property type="protein sequence ID" value="ORZ27363.1"/>
    <property type="molecule type" value="Genomic_DNA"/>
</dbReference>